<comment type="caution">
    <text evidence="3">The sequence shown here is derived from an EMBL/GenBank/DDBJ whole genome shotgun (WGS) entry which is preliminary data.</text>
</comment>
<dbReference type="Proteomes" id="UP001257234">
    <property type="component" value="Unassembled WGS sequence"/>
</dbReference>
<protein>
    <submittedName>
        <fullName evidence="3">Glycosyltransferase</fullName>
        <ecNumber evidence="3">2.4.-.-</ecNumber>
    </submittedName>
</protein>
<gene>
    <name evidence="3" type="ORF">RE431_03655</name>
</gene>
<dbReference type="PANTHER" id="PTHR45947">
    <property type="entry name" value="SULFOQUINOVOSYL TRANSFERASE SQD2"/>
    <property type="match status" value="1"/>
</dbReference>
<evidence type="ECO:0000259" key="1">
    <source>
        <dbReference type="Pfam" id="PF00534"/>
    </source>
</evidence>
<evidence type="ECO:0000259" key="2">
    <source>
        <dbReference type="Pfam" id="PF13439"/>
    </source>
</evidence>
<dbReference type="Gene3D" id="3.40.50.2000">
    <property type="entry name" value="Glycogen Phosphorylase B"/>
    <property type="match status" value="2"/>
</dbReference>
<feature type="domain" description="Glycosyl transferase family 1" evidence="1">
    <location>
        <begin position="173"/>
        <end position="326"/>
    </location>
</feature>
<name>A0ABU1EMV6_9FLAO</name>
<dbReference type="GO" id="GO:0016757">
    <property type="term" value="F:glycosyltransferase activity"/>
    <property type="evidence" value="ECO:0007669"/>
    <property type="project" value="UniProtKB-KW"/>
</dbReference>
<dbReference type="Pfam" id="PF00534">
    <property type="entry name" value="Glycos_transf_1"/>
    <property type="match status" value="1"/>
</dbReference>
<reference evidence="4" key="1">
    <citation type="submission" date="2023-07" db="EMBL/GenBank/DDBJ databases">
        <title>Christiangramia sp. SM2212., a novel bacterium of the family Flavobacteriaceae isolated from the sea sediment.</title>
        <authorList>
            <person name="Wang J."/>
            <person name="Zhang X."/>
        </authorList>
    </citation>
    <scope>NUCLEOTIDE SEQUENCE [LARGE SCALE GENOMIC DNA]</scope>
    <source>
        <strain evidence="4">SM2212</strain>
    </source>
</reference>
<proteinExistence type="predicted"/>
<accession>A0ABU1EMV6</accession>
<sequence>MRVLQVIDTLRPGGAENMAVNIANLLVGQIEASHLCCTRTSGVLQERLKPNVGFLCLGKRHSLDLKALKHLSAFVRKNQIDIVHAHSTSFFFATLVKFIHPKVKLVWHDHFGESENLHKRHNPVLKVFSRYFSGILVVNHSLEKWVHKNLGGNNIKQLKNFVVFQSRYGNENNFEFKGEKKSFKIICVANLRLQKNHLVLIEALEKLDNPNISLHLFGENPKSSYSSQVLERIKNSKATKHIFYYGARKDISSIMPKAQIGILASRSEGLPLVILEYALSGIPVICTKVGQNEEVVGDFGKLVLPNNSDALVEAIQDYYLAEEKRIRDANNLKFKIEKEYNPEHIRNDLLQFYNSLIN</sequence>
<dbReference type="InterPro" id="IPR028098">
    <property type="entry name" value="Glyco_trans_4-like_N"/>
</dbReference>
<dbReference type="PANTHER" id="PTHR45947:SF3">
    <property type="entry name" value="SULFOQUINOVOSYL TRANSFERASE SQD2"/>
    <property type="match status" value="1"/>
</dbReference>
<keyword evidence="4" id="KW-1185">Reference proteome</keyword>
<feature type="domain" description="Glycosyltransferase subfamily 4-like N-terminal" evidence="2">
    <location>
        <begin position="12"/>
        <end position="156"/>
    </location>
</feature>
<dbReference type="InterPro" id="IPR050194">
    <property type="entry name" value="Glycosyltransferase_grp1"/>
</dbReference>
<dbReference type="SUPFAM" id="SSF53756">
    <property type="entry name" value="UDP-Glycosyltransferase/glycogen phosphorylase"/>
    <property type="match status" value="1"/>
</dbReference>
<organism evidence="3 4">
    <name type="scientific">Christiangramia sediminicola</name>
    <dbReference type="NCBI Taxonomy" id="3073267"/>
    <lineage>
        <taxon>Bacteria</taxon>
        <taxon>Pseudomonadati</taxon>
        <taxon>Bacteroidota</taxon>
        <taxon>Flavobacteriia</taxon>
        <taxon>Flavobacteriales</taxon>
        <taxon>Flavobacteriaceae</taxon>
        <taxon>Christiangramia</taxon>
    </lineage>
</organism>
<evidence type="ECO:0000313" key="4">
    <source>
        <dbReference type="Proteomes" id="UP001257234"/>
    </source>
</evidence>
<dbReference type="InterPro" id="IPR001296">
    <property type="entry name" value="Glyco_trans_1"/>
</dbReference>
<dbReference type="EMBL" id="JAVJIU010000001">
    <property type="protein sequence ID" value="MDR5589720.1"/>
    <property type="molecule type" value="Genomic_DNA"/>
</dbReference>
<dbReference type="Pfam" id="PF13439">
    <property type="entry name" value="Glyco_transf_4"/>
    <property type="match status" value="1"/>
</dbReference>
<dbReference type="RefSeq" id="WP_309560594.1">
    <property type="nucleotide sequence ID" value="NZ_JAVJIU010000001.1"/>
</dbReference>
<keyword evidence="3" id="KW-0328">Glycosyltransferase</keyword>
<dbReference type="EC" id="2.4.-.-" evidence="3"/>
<evidence type="ECO:0000313" key="3">
    <source>
        <dbReference type="EMBL" id="MDR5589720.1"/>
    </source>
</evidence>
<keyword evidence="3" id="KW-0808">Transferase</keyword>